<reference evidence="7" key="1">
    <citation type="journal article" date="2019" name="Int. J. Syst. Evol. Microbiol.">
        <title>The Global Catalogue of Microorganisms (GCM) 10K type strain sequencing project: providing services to taxonomists for standard genome sequencing and annotation.</title>
        <authorList>
            <consortium name="The Broad Institute Genomics Platform"/>
            <consortium name="The Broad Institute Genome Sequencing Center for Infectious Disease"/>
            <person name="Wu L."/>
            <person name="Ma J."/>
        </authorList>
    </citation>
    <scope>NUCLEOTIDE SEQUENCE [LARGE SCALE GENOMIC DNA]</scope>
    <source>
        <strain evidence="7">CGMCC 4.7329</strain>
    </source>
</reference>
<comment type="caution">
    <text evidence="6">The sequence shown here is derived from an EMBL/GenBank/DDBJ whole genome shotgun (WGS) entry which is preliminary data.</text>
</comment>
<protein>
    <recommendedName>
        <fullName evidence="5">TauD/TfdA-like domain-containing protein</fullName>
    </recommendedName>
</protein>
<feature type="domain" description="TauD/TfdA-like" evidence="5">
    <location>
        <begin position="26"/>
        <end position="222"/>
    </location>
</feature>
<evidence type="ECO:0000256" key="4">
    <source>
        <dbReference type="ARBA" id="ARBA00023194"/>
    </source>
</evidence>
<keyword evidence="3" id="KW-0408">Iron</keyword>
<name>A0ABQ2L1I4_9NOCA</name>
<dbReference type="EMBL" id="BMNE01000013">
    <property type="protein sequence ID" value="GGN99378.1"/>
    <property type="molecule type" value="Genomic_DNA"/>
</dbReference>
<gene>
    <name evidence="6" type="ORF">GCM10011610_67260</name>
</gene>
<sequence length="226" mass="24788">MTAQEKLPLPSAGWAVIDPGPETTSDPAAVIEFARPYGTVSARDGGAAWAIRPRQEHGTFSQTNVEAPLHTDAQYRDNPEGAFLLACARPAETGGDSIVLRVSDLLESLAARPGREDLLHLLTASIWRWRTPPVFGGPRISAPSPILKFRPDGTPTMRWRLDNLVVDEKCDWAARVVAEAAATHKARRLLRVTAGQILVCDNATVLHGRTAFTDPKRLLWRVRVHP</sequence>
<proteinExistence type="predicted"/>
<dbReference type="InterPro" id="IPR050411">
    <property type="entry name" value="AlphaKG_dependent_hydroxylases"/>
</dbReference>
<dbReference type="Pfam" id="PF02668">
    <property type="entry name" value="TauD"/>
    <property type="match status" value="1"/>
</dbReference>
<dbReference type="Gene3D" id="3.60.130.10">
    <property type="entry name" value="Clavaminate synthase-like"/>
    <property type="match status" value="1"/>
</dbReference>
<evidence type="ECO:0000313" key="7">
    <source>
        <dbReference type="Proteomes" id="UP000658127"/>
    </source>
</evidence>
<dbReference type="RefSeq" id="WP_189034549.1">
    <property type="nucleotide sequence ID" value="NZ_BMNE01000013.1"/>
</dbReference>
<dbReference type="SUPFAM" id="SSF51197">
    <property type="entry name" value="Clavaminate synthase-like"/>
    <property type="match status" value="1"/>
</dbReference>
<comment type="cofactor">
    <cofactor evidence="1">
        <name>Fe(2+)</name>
        <dbReference type="ChEBI" id="CHEBI:29033"/>
    </cofactor>
</comment>
<dbReference type="InterPro" id="IPR042098">
    <property type="entry name" value="TauD-like_sf"/>
</dbReference>
<evidence type="ECO:0000256" key="1">
    <source>
        <dbReference type="ARBA" id="ARBA00001954"/>
    </source>
</evidence>
<keyword evidence="7" id="KW-1185">Reference proteome</keyword>
<keyword evidence="4" id="KW-0045">Antibiotic biosynthesis</keyword>
<evidence type="ECO:0000256" key="3">
    <source>
        <dbReference type="ARBA" id="ARBA00023004"/>
    </source>
</evidence>
<dbReference type="InterPro" id="IPR003819">
    <property type="entry name" value="TauD/TfdA-like"/>
</dbReference>
<evidence type="ECO:0000259" key="5">
    <source>
        <dbReference type="Pfam" id="PF02668"/>
    </source>
</evidence>
<keyword evidence="2" id="KW-0560">Oxidoreductase</keyword>
<evidence type="ECO:0000313" key="6">
    <source>
        <dbReference type="EMBL" id="GGN99378.1"/>
    </source>
</evidence>
<dbReference type="Proteomes" id="UP000658127">
    <property type="component" value="Unassembled WGS sequence"/>
</dbReference>
<evidence type="ECO:0000256" key="2">
    <source>
        <dbReference type="ARBA" id="ARBA00023002"/>
    </source>
</evidence>
<dbReference type="PANTHER" id="PTHR10696">
    <property type="entry name" value="GAMMA-BUTYROBETAINE HYDROXYLASE-RELATED"/>
    <property type="match status" value="1"/>
</dbReference>
<organism evidence="6 7">
    <name type="scientific">Nocardia rhizosphaerihabitans</name>
    <dbReference type="NCBI Taxonomy" id="1691570"/>
    <lineage>
        <taxon>Bacteria</taxon>
        <taxon>Bacillati</taxon>
        <taxon>Actinomycetota</taxon>
        <taxon>Actinomycetes</taxon>
        <taxon>Mycobacteriales</taxon>
        <taxon>Nocardiaceae</taxon>
        <taxon>Nocardia</taxon>
    </lineage>
</organism>
<accession>A0ABQ2L1I4</accession>
<dbReference type="PANTHER" id="PTHR10696:SF56">
    <property type="entry name" value="TAUD_TFDA-LIKE DOMAIN-CONTAINING PROTEIN"/>
    <property type="match status" value="1"/>
</dbReference>